<evidence type="ECO:0000313" key="12">
    <source>
        <dbReference type="Proteomes" id="UP000217895"/>
    </source>
</evidence>
<feature type="compositionally biased region" description="Pro residues" evidence="6">
    <location>
        <begin position="127"/>
        <end position="142"/>
    </location>
</feature>
<dbReference type="AlphaFoldDB" id="A0A1Z4JHK2"/>
<proteinExistence type="predicted"/>
<feature type="domain" description="POTRA" evidence="9">
    <location>
        <begin position="320"/>
        <end position="378"/>
    </location>
</feature>
<dbReference type="Pfam" id="PF07244">
    <property type="entry name" value="POTRA"/>
    <property type="match status" value="1"/>
</dbReference>
<feature type="region of interest" description="Disordered" evidence="6">
    <location>
        <begin position="114"/>
        <end position="143"/>
    </location>
</feature>
<dbReference type="Proteomes" id="UP000217895">
    <property type="component" value="Chromosome"/>
</dbReference>
<keyword evidence="2" id="KW-0812">Transmembrane</keyword>
<evidence type="ECO:0000259" key="8">
    <source>
        <dbReference type="Pfam" id="PF01103"/>
    </source>
</evidence>
<dbReference type="InterPro" id="IPR010827">
    <property type="entry name" value="BamA/TamA_POTRA"/>
</dbReference>
<dbReference type="InterPro" id="IPR039910">
    <property type="entry name" value="D15-like"/>
</dbReference>
<evidence type="ECO:0000256" key="7">
    <source>
        <dbReference type="SAM" id="SignalP"/>
    </source>
</evidence>
<reference evidence="11 12" key="1">
    <citation type="submission" date="2017-06" db="EMBL/GenBank/DDBJ databases">
        <title>Genome sequencing of cyanobaciteial culture collection at National Institute for Environmental Studies (NIES).</title>
        <authorList>
            <person name="Hirose Y."/>
            <person name="Shimura Y."/>
            <person name="Fujisawa T."/>
            <person name="Nakamura Y."/>
            <person name="Kawachi M."/>
        </authorList>
    </citation>
    <scope>NUCLEOTIDE SEQUENCE [LARGE SCALE GENOMIC DNA]</scope>
    <source>
        <strain evidence="11 12">NIES-2135</strain>
    </source>
</reference>
<protein>
    <submittedName>
        <fullName evidence="11">Surface antigen D15 domain-containing protein</fullName>
    </submittedName>
</protein>
<dbReference type="InterPro" id="IPR013686">
    <property type="entry name" value="Polypept-transport_assoc_ShlB"/>
</dbReference>
<accession>A0A1Z4JHK2</accession>
<feature type="chain" id="PRO_5011114349" evidence="7">
    <location>
        <begin position="21"/>
        <end position="726"/>
    </location>
</feature>
<feature type="domain" description="Bacterial surface antigen (D15)" evidence="8">
    <location>
        <begin position="406"/>
        <end position="726"/>
    </location>
</feature>
<evidence type="ECO:0000256" key="5">
    <source>
        <dbReference type="ARBA" id="ARBA00023237"/>
    </source>
</evidence>
<evidence type="ECO:0000313" key="11">
    <source>
        <dbReference type="EMBL" id="BAY56216.1"/>
    </source>
</evidence>
<dbReference type="PANTHER" id="PTHR12815">
    <property type="entry name" value="SORTING AND ASSEMBLY MACHINERY SAMM50 PROTEIN FAMILY MEMBER"/>
    <property type="match status" value="1"/>
</dbReference>
<keyword evidence="4" id="KW-0472">Membrane</keyword>
<dbReference type="PANTHER" id="PTHR12815:SF47">
    <property type="entry name" value="TRANSLOCATION AND ASSEMBLY MODULE SUBUNIT TAMA"/>
    <property type="match status" value="1"/>
</dbReference>
<organism evidence="11 12">
    <name type="scientific">Leptolyngbya boryana NIES-2135</name>
    <dbReference type="NCBI Taxonomy" id="1973484"/>
    <lineage>
        <taxon>Bacteria</taxon>
        <taxon>Bacillati</taxon>
        <taxon>Cyanobacteriota</taxon>
        <taxon>Cyanophyceae</taxon>
        <taxon>Leptolyngbyales</taxon>
        <taxon>Leptolyngbyaceae</taxon>
        <taxon>Leptolyngbya group</taxon>
        <taxon>Leptolyngbya</taxon>
    </lineage>
</organism>
<feature type="signal peptide" evidence="7">
    <location>
        <begin position="1"/>
        <end position="20"/>
    </location>
</feature>
<keyword evidence="3 7" id="KW-0732">Signal</keyword>
<dbReference type="Gene3D" id="2.40.160.50">
    <property type="entry name" value="membrane protein fhac: a member of the omp85/tpsb transporter family"/>
    <property type="match status" value="1"/>
</dbReference>
<evidence type="ECO:0000256" key="6">
    <source>
        <dbReference type="SAM" id="MobiDB-lite"/>
    </source>
</evidence>
<dbReference type="EMBL" id="AP018203">
    <property type="protein sequence ID" value="BAY56216.1"/>
    <property type="molecule type" value="Genomic_DNA"/>
</dbReference>
<evidence type="ECO:0000256" key="4">
    <source>
        <dbReference type="ARBA" id="ARBA00023136"/>
    </source>
</evidence>
<feature type="compositionally biased region" description="Low complexity" evidence="6">
    <location>
        <begin position="117"/>
        <end position="126"/>
    </location>
</feature>
<evidence type="ECO:0000259" key="10">
    <source>
        <dbReference type="Pfam" id="PF08479"/>
    </source>
</evidence>
<keyword evidence="12" id="KW-1185">Reference proteome</keyword>
<keyword evidence="5" id="KW-0998">Cell outer membrane</keyword>
<feature type="domain" description="Polypeptide-transport-associated ShlB-type" evidence="10">
    <location>
        <begin position="220"/>
        <end position="293"/>
    </location>
</feature>
<dbReference type="GO" id="GO:0019867">
    <property type="term" value="C:outer membrane"/>
    <property type="evidence" value="ECO:0007669"/>
    <property type="project" value="InterPro"/>
</dbReference>
<evidence type="ECO:0000256" key="1">
    <source>
        <dbReference type="ARBA" id="ARBA00004370"/>
    </source>
</evidence>
<dbReference type="InterPro" id="IPR000184">
    <property type="entry name" value="Bac_surfAg_D15"/>
</dbReference>
<evidence type="ECO:0000259" key="9">
    <source>
        <dbReference type="Pfam" id="PF07244"/>
    </source>
</evidence>
<comment type="subcellular location">
    <subcellularLocation>
        <location evidence="1">Membrane</location>
    </subcellularLocation>
</comment>
<sequence length="726" mass="77584">MRISTLTACTIGLISISDLAQTAAATSATNLDEIVPIEAESTQTQSVSDAPSPKSAAVKQAIAAPEFSRSAQLVPAIATPVAAPEFSRPSQLAQAQFEQTYQPVSPTQEWIVPSRSPASTAQTAPRQTPPRPTPTPATPAPVPANLVLTATDVQIVGADSELQSIIRSKIRTQAGGNVSTPQLESDIAAILETGLFSTANFTTQANPNGLSVTFQVQPTTVRTVNLVNAQALTPAIANQFFQSQLGAPVSPTAINESIRQINAWYRQNGFTLARVIGVVPSRDGVLTLEVAEGAVSDIQIRFTDEQGRLVNDQGEPVRGRTRESFLRNQIQLKPGQIFQESAARQDLQRILQTGLFTNGRVSLEGDARQTTVVYNLTEARSRALNVSGGFNDDLGIFGNFNYSDNNFNGVGQQLSGNASIGTKDAQFDGRFVSPYRATEPDKLGYSISGFRRRGVSRVFDDEQSELANGDRPREGRFGGTVAVNRPIGNGWDGTLGLNYTRVSIRDRDGDVARRDANGAPLSWSGTGIDDLTTLSFTAVRDQRNSAIDPSSGSILTLSTEQSIPIGRGNILSNRLQANYSQYMPVNFFNLEKTQQQPEVLAFNVQAGTTIGDLPPYNAYTLGGPNSVRGYGVGEVGVGRSFVLASAEYRFPIYSIIGGAVFADFASDLGSADTVLGEPGIVRNRPGTGFGFGLGIRLKSPLGTIRAGYGINDQGEGRFQFGFGEKF</sequence>
<dbReference type="Pfam" id="PF08479">
    <property type="entry name" value="POTRA_2"/>
    <property type="match status" value="1"/>
</dbReference>
<name>A0A1Z4JHK2_LEPBY</name>
<gene>
    <name evidence="11" type="ORF">NIES2135_30460</name>
</gene>
<evidence type="ECO:0000256" key="3">
    <source>
        <dbReference type="ARBA" id="ARBA00022729"/>
    </source>
</evidence>
<evidence type="ECO:0000256" key="2">
    <source>
        <dbReference type="ARBA" id="ARBA00022692"/>
    </source>
</evidence>
<dbReference type="Pfam" id="PF01103">
    <property type="entry name" value="Omp85"/>
    <property type="match status" value="1"/>
</dbReference>
<dbReference type="Gene3D" id="3.10.20.310">
    <property type="entry name" value="membrane protein fhac"/>
    <property type="match status" value="3"/>
</dbReference>